<dbReference type="GO" id="GO:0046872">
    <property type="term" value="F:metal ion binding"/>
    <property type="evidence" value="ECO:0007669"/>
    <property type="project" value="UniProtKB-KW"/>
</dbReference>
<dbReference type="EMBL" id="QRZI01000001">
    <property type="protein sequence ID" value="RGV66344.1"/>
    <property type="molecule type" value="Genomic_DNA"/>
</dbReference>
<name>A0A395XCZ7_9FIRM</name>
<dbReference type="SFLD" id="SFLDG01067">
    <property type="entry name" value="SPASM/twitch_domain_containing"/>
    <property type="match status" value="1"/>
</dbReference>
<gene>
    <name evidence="9" type="ORF">DW040_06125</name>
    <name evidence="8" type="ORF">DWW07_01225</name>
</gene>
<dbReference type="RefSeq" id="WP_117627934.1">
    <property type="nucleotide sequence ID" value="NZ_CABJDZ010000002.1"/>
</dbReference>
<dbReference type="InterPro" id="IPR013785">
    <property type="entry name" value="Aldolase_TIM"/>
</dbReference>
<comment type="similarity">
    <text evidence="6">Belongs to the radical SAM superfamily. Anaerobic sulfatase-maturating enzyme family.</text>
</comment>
<dbReference type="InterPro" id="IPR023885">
    <property type="entry name" value="4Fe4S-binding_SPASM_dom"/>
</dbReference>
<accession>A0A395XCZ7</accession>
<dbReference type="SUPFAM" id="SSF102114">
    <property type="entry name" value="Radical SAM enzymes"/>
    <property type="match status" value="1"/>
</dbReference>
<dbReference type="Gene3D" id="3.20.20.70">
    <property type="entry name" value="Aldolase class I"/>
    <property type="match status" value="1"/>
</dbReference>
<feature type="domain" description="Radical SAM core" evidence="7">
    <location>
        <begin position="1"/>
        <end position="226"/>
    </location>
</feature>
<dbReference type="SFLD" id="SFLDG01384">
    <property type="entry name" value="thioether_bond_formation_requi"/>
    <property type="match status" value="1"/>
</dbReference>
<dbReference type="SFLD" id="SFLDS00029">
    <property type="entry name" value="Radical_SAM"/>
    <property type="match status" value="1"/>
</dbReference>
<evidence type="ECO:0000313" key="11">
    <source>
        <dbReference type="Proteomes" id="UP000284267"/>
    </source>
</evidence>
<dbReference type="Proteomes" id="UP000265828">
    <property type="component" value="Unassembled WGS sequence"/>
</dbReference>
<dbReference type="CDD" id="cd01335">
    <property type="entry name" value="Radical_SAM"/>
    <property type="match status" value="1"/>
</dbReference>
<evidence type="ECO:0000313" key="9">
    <source>
        <dbReference type="EMBL" id="RHK96770.1"/>
    </source>
</evidence>
<evidence type="ECO:0000256" key="6">
    <source>
        <dbReference type="ARBA" id="ARBA00023601"/>
    </source>
</evidence>
<proteinExistence type="inferred from homology"/>
<comment type="cofactor">
    <cofactor evidence="1">
        <name>[4Fe-4S] cluster</name>
        <dbReference type="ChEBI" id="CHEBI:49883"/>
    </cofactor>
</comment>
<dbReference type="GO" id="GO:0016491">
    <property type="term" value="F:oxidoreductase activity"/>
    <property type="evidence" value="ECO:0007669"/>
    <property type="project" value="InterPro"/>
</dbReference>
<dbReference type="PROSITE" id="PS51918">
    <property type="entry name" value="RADICAL_SAM"/>
    <property type="match status" value="1"/>
</dbReference>
<evidence type="ECO:0000256" key="3">
    <source>
        <dbReference type="ARBA" id="ARBA00022723"/>
    </source>
</evidence>
<keyword evidence="4" id="KW-0408">Iron</keyword>
<keyword evidence="2" id="KW-0949">S-adenosyl-L-methionine</keyword>
<dbReference type="Proteomes" id="UP000284267">
    <property type="component" value="Unassembled WGS sequence"/>
</dbReference>
<keyword evidence="3" id="KW-0479">Metal-binding</keyword>
<dbReference type="NCBIfam" id="TIGR03942">
    <property type="entry name" value="sulfatase_rSAM"/>
    <property type="match status" value="1"/>
</dbReference>
<protein>
    <submittedName>
        <fullName evidence="8">Anaerobic sulfatase maturase</fullName>
    </submittedName>
</protein>
<evidence type="ECO:0000256" key="1">
    <source>
        <dbReference type="ARBA" id="ARBA00001966"/>
    </source>
</evidence>
<dbReference type="Pfam" id="PF13186">
    <property type="entry name" value="SPASM"/>
    <property type="match status" value="1"/>
</dbReference>
<dbReference type="InterPro" id="IPR034485">
    <property type="entry name" value="Anaerobic_Cys-type_sulfatase-m"/>
</dbReference>
<evidence type="ECO:0000256" key="5">
    <source>
        <dbReference type="ARBA" id="ARBA00023014"/>
    </source>
</evidence>
<dbReference type="AlphaFoldDB" id="A0A395XCZ7"/>
<evidence type="ECO:0000313" key="10">
    <source>
        <dbReference type="Proteomes" id="UP000265828"/>
    </source>
</evidence>
<dbReference type="InterPro" id="IPR058240">
    <property type="entry name" value="rSAM_sf"/>
</dbReference>
<dbReference type="SFLD" id="SFLDG01072">
    <property type="entry name" value="dehydrogenase_like"/>
    <property type="match status" value="1"/>
</dbReference>
<dbReference type="NCBIfam" id="TIGR04085">
    <property type="entry name" value="rSAM_more_4Fe4S"/>
    <property type="match status" value="1"/>
</dbReference>
<dbReference type="Pfam" id="PF04055">
    <property type="entry name" value="Radical_SAM"/>
    <property type="match status" value="1"/>
</dbReference>
<dbReference type="SFLD" id="SFLDF00289">
    <property type="entry name" value="anaerobic_Cys-type_sulfatase-m"/>
    <property type="match status" value="1"/>
</dbReference>
<reference evidence="10 11" key="1">
    <citation type="submission" date="2018-08" db="EMBL/GenBank/DDBJ databases">
        <title>A genome reference for cultivated species of the human gut microbiota.</title>
        <authorList>
            <person name="Zou Y."/>
            <person name="Xue W."/>
            <person name="Luo G."/>
        </authorList>
    </citation>
    <scope>NUCLEOTIDE SEQUENCE [LARGE SCALE GENOMIC DNA]</scope>
    <source>
        <strain evidence="8 10">AF14-23</strain>
        <strain evidence="9 11">AF39-4</strain>
    </source>
</reference>
<evidence type="ECO:0000259" key="7">
    <source>
        <dbReference type="PROSITE" id="PS51918"/>
    </source>
</evidence>
<evidence type="ECO:0000256" key="2">
    <source>
        <dbReference type="ARBA" id="ARBA00022691"/>
    </source>
</evidence>
<evidence type="ECO:0000256" key="4">
    <source>
        <dbReference type="ARBA" id="ARBA00023004"/>
    </source>
</evidence>
<keyword evidence="5" id="KW-0411">Iron-sulfur</keyword>
<sequence>MLQNILIKPASGLCNMRCDYCFYCDEATKRNIPSYGMMEEKTIKNIIRKVLRQNVKNVCFAFQGGEPTLHGLDFFKKVIELENQYNTHHCSILNSLQTNGLCIDENWCSFFKKHNFLVGVSVDGIESVHNLYRHDKNEQGTYHRIRENIKLLEKYNVEYNILTVVNRQVAENIKQIYKEYRENGWNYQQYILCLDPLGEQQGQKEYSLTPEIYGQFLIDLFQLWYKDWRRNRAPYIRQFENYIGILLGYPPESCEQRGICSVQCVTEADGSVYPCDFYVIDEYKLGNFNTDQITDFFESNKAKDFVMQSKKLHKKCLQCKYLPLCRSGCRRSRIKDEMTGTYYNYFCEGYRRFFEICGPELANIAKYIKRQKEGMKKNL</sequence>
<dbReference type="SFLD" id="SFLDG01386">
    <property type="entry name" value="main_SPASM_domain-containing"/>
    <property type="match status" value="1"/>
</dbReference>
<dbReference type="GO" id="GO:0051536">
    <property type="term" value="F:iron-sulfur cluster binding"/>
    <property type="evidence" value="ECO:0007669"/>
    <property type="project" value="UniProtKB-KW"/>
</dbReference>
<dbReference type="InterPro" id="IPR007197">
    <property type="entry name" value="rSAM"/>
</dbReference>
<dbReference type="PANTHER" id="PTHR43273">
    <property type="entry name" value="ANAEROBIC SULFATASE-MATURATING ENZYME HOMOLOG ASLB-RELATED"/>
    <property type="match status" value="1"/>
</dbReference>
<organism evidence="8 10">
    <name type="scientific">Blautia obeum</name>
    <dbReference type="NCBI Taxonomy" id="40520"/>
    <lineage>
        <taxon>Bacteria</taxon>
        <taxon>Bacillati</taxon>
        <taxon>Bacillota</taxon>
        <taxon>Clostridia</taxon>
        <taxon>Lachnospirales</taxon>
        <taxon>Lachnospiraceae</taxon>
        <taxon>Blautia</taxon>
    </lineage>
</organism>
<comment type="caution">
    <text evidence="8">The sequence shown here is derived from an EMBL/GenBank/DDBJ whole genome shotgun (WGS) entry which is preliminary data.</text>
</comment>
<dbReference type="EMBL" id="QROE01000002">
    <property type="protein sequence ID" value="RHK96770.1"/>
    <property type="molecule type" value="Genomic_DNA"/>
</dbReference>
<dbReference type="PANTHER" id="PTHR43273:SF3">
    <property type="entry name" value="ANAEROBIC SULFATASE-MATURATING ENZYME HOMOLOG ASLB-RELATED"/>
    <property type="match status" value="1"/>
</dbReference>
<evidence type="ECO:0000313" key="8">
    <source>
        <dbReference type="EMBL" id="RGV66344.1"/>
    </source>
</evidence>
<dbReference type="InterPro" id="IPR023867">
    <property type="entry name" value="Sulphatase_maturase_rSAM"/>
</dbReference>